<keyword evidence="2" id="KW-1185">Reference proteome</keyword>
<organism evidence="1 2">
    <name type="scientific">Massarina eburnea CBS 473.64</name>
    <dbReference type="NCBI Taxonomy" id="1395130"/>
    <lineage>
        <taxon>Eukaryota</taxon>
        <taxon>Fungi</taxon>
        <taxon>Dikarya</taxon>
        <taxon>Ascomycota</taxon>
        <taxon>Pezizomycotina</taxon>
        <taxon>Dothideomycetes</taxon>
        <taxon>Pleosporomycetidae</taxon>
        <taxon>Pleosporales</taxon>
        <taxon>Massarineae</taxon>
        <taxon>Massarinaceae</taxon>
        <taxon>Massarina</taxon>
    </lineage>
</organism>
<gene>
    <name evidence="1" type="ORF">P280DRAFT_546621</name>
</gene>
<dbReference type="Proteomes" id="UP000799753">
    <property type="component" value="Unassembled WGS sequence"/>
</dbReference>
<accession>A0A6A6S919</accession>
<dbReference type="AlphaFoldDB" id="A0A6A6S919"/>
<evidence type="ECO:0000313" key="1">
    <source>
        <dbReference type="EMBL" id="KAF2643712.1"/>
    </source>
</evidence>
<reference evidence="1" key="1">
    <citation type="journal article" date="2020" name="Stud. Mycol.">
        <title>101 Dothideomycetes genomes: a test case for predicting lifestyles and emergence of pathogens.</title>
        <authorList>
            <person name="Haridas S."/>
            <person name="Albert R."/>
            <person name="Binder M."/>
            <person name="Bloem J."/>
            <person name="Labutti K."/>
            <person name="Salamov A."/>
            <person name="Andreopoulos B."/>
            <person name="Baker S."/>
            <person name="Barry K."/>
            <person name="Bills G."/>
            <person name="Bluhm B."/>
            <person name="Cannon C."/>
            <person name="Castanera R."/>
            <person name="Culley D."/>
            <person name="Daum C."/>
            <person name="Ezra D."/>
            <person name="Gonzalez J."/>
            <person name="Henrissat B."/>
            <person name="Kuo A."/>
            <person name="Liang C."/>
            <person name="Lipzen A."/>
            <person name="Lutzoni F."/>
            <person name="Magnuson J."/>
            <person name="Mondo S."/>
            <person name="Nolan M."/>
            <person name="Ohm R."/>
            <person name="Pangilinan J."/>
            <person name="Park H.-J."/>
            <person name="Ramirez L."/>
            <person name="Alfaro M."/>
            <person name="Sun H."/>
            <person name="Tritt A."/>
            <person name="Yoshinaga Y."/>
            <person name="Zwiers L.-H."/>
            <person name="Turgeon B."/>
            <person name="Goodwin S."/>
            <person name="Spatafora J."/>
            <person name="Crous P."/>
            <person name="Grigoriev I."/>
        </authorList>
    </citation>
    <scope>NUCLEOTIDE SEQUENCE</scope>
    <source>
        <strain evidence="1">CBS 473.64</strain>
    </source>
</reference>
<name>A0A6A6S919_9PLEO</name>
<evidence type="ECO:0008006" key="3">
    <source>
        <dbReference type="Google" id="ProtNLM"/>
    </source>
</evidence>
<dbReference type="EMBL" id="MU006779">
    <property type="protein sequence ID" value="KAF2643712.1"/>
    <property type="molecule type" value="Genomic_DNA"/>
</dbReference>
<proteinExistence type="predicted"/>
<sequence length="257" mass="30158">MAYVITNTKSTYCFGKYGNEPIDIHHEGNLIKLQVDRDILMQHTFFRNCLDGGYKEAYEYIILRDTNPDFLLLIFFYLHCSTQTNDKTPRLPENDVNRLCLYSAGYTHNPPPSNYYYLQSISYKAARLSLYMELWHEGNFYGLDVFCEFMVRSTFQYLSANNNIRLWQHAIVYWYSVDRAPGFGRLLAERALKNGGFRESNEFDRCLCEMGFANHVVEVLKDKYSVRPVLGEEGADIVRRCQVDGQRPFGRKDFCLW</sequence>
<protein>
    <recommendedName>
        <fullName evidence="3">BTB domain-containing protein</fullName>
    </recommendedName>
</protein>
<evidence type="ECO:0000313" key="2">
    <source>
        <dbReference type="Proteomes" id="UP000799753"/>
    </source>
</evidence>